<feature type="transmembrane region" description="Helical" evidence="7">
    <location>
        <begin position="98"/>
        <end position="115"/>
    </location>
</feature>
<name>A0A922HQI8_DERFA</name>
<evidence type="ECO:0000256" key="5">
    <source>
        <dbReference type="ARBA" id="ARBA00023136"/>
    </source>
</evidence>
<feature type="transmembrane region" description="Helical" evidence="7">
    <location>
        <begin position="211"/>
        <end position="228"/>
    </location>
</feature>
<dbReference type="EMBL" id="ASGP02000007">
    <property type="protein sequence ID" value="KAH9497995.1"/>
    <property type="molecule type" value="Genomic_DNA"/>
</dbReference>
<proteinExistence type="inferred from homology"/>
<evidence type="ECO:0000313" key="8">
    <source>
        <dbReference type="EMBL" id="KAH9497995.1"/>
    </source>
</evidence>
<organism evidence="8 9">
    <name type="scientific">Dermatophagoides farinae</name>
    <name type="common">American house dust mite</name>
    <dbReference type="NCBI Taxonomy" id="6954"/>
    <lineage>
        <taxon>Eukaryota</taxon>
        <taxon>Metazoa</taxon>
        <taxon>Ecdysozoa</taxon>
        <taxon>Arthropoda</taxon>
        <taxon>Chelicerata</taxon>
        <taxon>Arachnida</taxon>
        <taxon>Acari</taxon>
        <taxon>Acariformes</taxon>
        <taxon>Sarcoptiformes</taxon>
        <taxon>Astigmata</taxon>
        <taxon>Psoroptidia</taxon>
        <taxon>Analgoidea</taxon>
        <taxon>Pyroglyphidae</taxon>
        <taxon>Dermatophagoidinae</taxon>
        <taxon>Dermatophagoides</taxon>
    </lineage>
</organism>
<evidence type="ECO:0000256" key="2">
    <source>
        <dbReference type="ARBA" id="ARBA00010596"/>
    </source>
</evidence>
<dbReference type="InterPro" id="IPR045231">
    <property type="entry name" value="Yip1/4-like"/>
</dbReference>
<gene>
    <name evidence="8" type="primary">YIPF5</name>
    <name evidence="8" type="ORF">DERF_013925</name>
</gene>
<evidence type="ECO:0000313" key="9">
    <source>
        <dbReference type="Proteomes" id="UP000790347"/>
    </source>
</evidence>
<evidence type="ECO:0000256" key="6">
    <source>
        <dbReference type="SAM" id="MobiDB-lite"/>
    </source>
</evidence>
<reference evidence="8" key="2">
    <citation type="journal article" date="2022" name="Res Sq">
        <title>Comparative Genomics Reveals Insights into the Divergent Evolution of Astigmatic Mites and Household Pest Adaptations.</title>
        <authorList>
            <person name="Xiong Q."/>
            <person name="Wan A.T.-Y."/>
            <person name="Liu X.-Y."/>
            <person name="Fung C.S.-H."/>
            <person name="Xiao X."/>
            <person name="Malainual N."/>
            <person name="Hou J."/>
            <person name="Wang L."/>
            <person name="Wang M."/>
            <person name="Yang K."/>
            <person name="Cui Y."/>
            <person name="Leung E."/>
            <person name="Nong W."/>
            <person name="Shin S.-K."/>
            <person name="Au S."/>
            <person name="Jeong K.Y."/>
            <person name="Chew F.T."/>
            <person name="Hui J."/>
            <person name="Leung T.F."/>
            <person name="Tungtrongchitr A."/>
            <person name="Zhong N."/>
            <person name="Liu Z."/>
            <person name="Tsui S."/>
        </authorList>
    </citation>
    <scope>NUCLEOTIDE SEQUENCE</scope>
    <source>
        <strain evidence="8">Derf</strain>
        <tissue evidence="8">Whole organism</tissue>
    </source>
</reference>
<dbReference type="PANTHER" id="PTHR21236">
    <property type="entry name" value="GOLGI MEMBRANE PROTEIN YIP1"/>
    <property type="match status" value="1"/>
</dbReference>
<dbReference type="Proteomes" id="UP000790347">
    <property type="component" value="Unassembled WGS sequence"/>
</dbReference>
<comment type="caution">
    <text evidence="8">The sequence shown here is derived from an EMBL/GenBank/DDBJ whole genome shotgun (WGS) entry which is preliminary data.</text>
</comment>
<comment type="subcellular location">
    <subcellularLocation>
        <location evidence="1">Membrane</location>
        <topology evidence="1">Multi-pass membrane protein</topology>
    </subcellularLocation>
</comment>
<sequence>MNPNLSKNRGNNDDFWSQSPPSMQPPPSYDFGQFNYSSDFDSTTNMQNQYFNPAADQMNTFTPNYDYGIGTSADPFADEPPLLEELGYKFRTYCPENAGPLVFGLAFGSFLLLSGKIHFSYIYGFGVLGCVLIYTLLMLMSPPNITMTAVCTVSILGYCLLPMVFLSALSIFVGLQTLLGNIITIMVILWCSLSASKLFVTALTMSNQQALVAYPCILFYGVFALLTLF</sequence>
<feature type="transmembrane region" description="Helical" evidence="7">
    <location>
        <begin position="121"/>
        <end position="140"/>
    </location>
</feature>
<feature type="transmembrane region" description="Helical" evidence="7">
    <location>
        <begin position="147"/>
        <end position="172"/>
    </location>
</feature>
<reference evidence="8" key="1">
    <citation type="submission" date="2013-05" db="EMBL/GenBank/DDBJ databases">
        <authorList>
            <person name="Yim A.K.Y."/>
            <person name="Chan T.F."/>
            <person name="Ji K.M."/>
            <person name="Liu X.Y."/>
            <person name="Zhou J.W."/>
            <person name="Li R.Q."/>
            <person name="Yang K.Y."/>
            <person name="Li J."/>
            <person name="Li M."/>
            <person name="Law P.T.W."/>
            <person name="Wu Y.L."/>
            <person name="Cai Z.L."/>
            <person name="Qin H."/>
            <person name="Bao Y."/>
            <person name="Leung R.K.K."/>
            <person name="Ng P.K.S."/>
            <person name="Zou J."/>
            <person name="Zhong X.J."/>
            <person name="Ran P.X."/>
            <person name="Zhong N.S."/>
            <person name="Liu Z.G."/>
            <person name="Tsui S.K.W."/>
        </authorList>
    </citation>
    <scope>NUCLEOTIDE SEQUENCE</scope>
    <source>
        <strain evidence="8">Derf</strain>
        <tissue evidence="8">Whole organism</tissue>
    </source>
</reference>
<keyword evidence="3 7" id="KW-0812">Transmembrane</keyword>
<dbReference type="PANTHER" id="PTHR21236:SF2">
    <property type="entry name" value="PROTEIN YIPF"/>
    <property type="match status" value="1"/>
</dbReference>
<evidence type="ECO:0000256" key="7">
    <source>
        <dbReference type="SAM" id="Phobius"/>
    </source>
</evidence>
<feature type="region of interest" description="Disordered" evidence="6">
    <location>
        <begin position="1"/>
        <end position="23"/>
    </location>
</feature>
<dbReference type="GO" id="GO:0016020">
    <property type="term" value="C:membrane"/>
    <property type="evidence" value="ECO:0007669"/>
    <property type="project" value="UniProtKB-SubCell"/>
</dbReference>
<keyword evidence="5 7" id="KW-0472">Membrane</keyword>
<feature type="transmembrane region" description="Helical" evidence="7">
    <location>
        <begin position="178"/>
        <end position="199"/>
    </location>
</feature>
<evidence type="ECO:0000256" key="1">
    <source>
        <dbReference type="ARBA" id="ARBA00004141"/>
    </source>
</evidence>
<dbReference type="GO" id="GO:0005802">
    <property type="term" value="C:trans-Golgi network"/>
    <property type="evidence" value="ECO:0007669"/>
    <property type="project" value="TreeGrafter"/>
</dbReference>
<protein>
    <submittedName>
        <fullName evidence="8">Protein yipf5</fullName>
    </submittedName>
</protein>
<dbReference type="AlphaFoldDB" id="A0A922HQI8"/>
<keyword evidence="4 7" id="KW-1133">Transmembrane helix</keyword>
<dbReference type="GO" id="GO:0006888">
    <property type="term" value="P:endoplasmic reticulum to Golgi vesicle-mediated transport"/>
    <property type="evidence" value="ECO:0007669"/>
    <property type="project" value="InterPro"/>
</dbReference>
<evidence type="ECO:0000256" key="4">
    <source>
        <dbReference type="ARBA" id="ARBA00022989"/>
    </source>
</evidence>
<evidence type="ECO:0000256" key="3">
    <source>
        <dbReference type="ARBA" id="ARBA00022692"/>
    </source>
</evidence>
<keyword evidence="9" id="KW-1185">Reference proteome</keyword>
<comment type="similarity">
    <text evidence="2">Belongs to the YIP1 family.</text>
</comment>
<dbReference type="GO" id="GO:0048280">
    <property type="term" value="P:vesicle fusion with Golgi apparatus"/>
    <property type="evidence" value="ECO:0007669"/>
    <property type="project" value="TreeGrafter"/>
</dbReference>
<accession>A0A922HQI8</accession>